<evidence type="ECO:0000313" key="3">
    <source>
        <dbReference type="Proteomes" id="UP000553766"/>
    </source>
</evidence>
<evidence type="ECO:0008006" key="4">
    <source>
        <dbReference type="Google" id="ProtNLM"/>
    </source>
</evidence>
<dbReference type="AlphaFoldDB" id="A0A840WKN3"/>
<dbReference type="EMBL" id="JACIJS010000004">
    <property type="protein sequence ID" value="MBB5515658.1"/>
    <property type="molecule type" value="Genomic_DNA"/>
</dbReference>
<protein>
    <recommendedName>
        <fullName evidence="4">Copper chaperone PCu(A)C</fullName>
    </recommendedName>
</protein>
<proteinExistence type="predicted"/>
<sequence>MKTTLIALALGLASAMPALAHDYRIGDLTIDHPWARETTPMARASGGFMTITNTGDRDERLLSASADFARAELHITVTEDGVNRMMEQEDGIVIPAGGTLEFKPGSYHVMFMGLTGPFIEGEEKEVTLIFERAGQIDVLFTVEPFQGGGHTGHMNH</sequence>
<dbReference type="PANTHER" id="PTHR36302">
    <property type="entry name" value="BLR7088 PROTEIN"/>
    <property type="match status" value="1"/>
</dbReference>
<dbReference type="Proteomes" id="UP000553766">
    <property type="component" value="Unassembled WGS sequence"/>
</dbReference>
<evidence type="ECO:0000313" key="2">
    <source>
        <dbReference type="EMBL" id="MBB5515658.1"/>
    </source>
</evidence>
<dbReference type="InterPro" id="IPR007410">
    <property type="entry name" value="LpqE-like"/>
</dbReference>
<accession>A0A840WKN3</accession>
<comment type="caution">
    <text evidence="2">The sequence shown here is derived from an EMBL/GenBank/DDBJ whole genome shotgun (WGS) entry which is preliminary data.</text>
</comment>
<evidence type="ECO:0000256" key="1">
    <source>
        <dbReference type="SAM" id="SignalP"/>
    </source>
</evidence>
<feature type="signal peptide" evidence="1">
    <location>
        <begin position="1"/>
        <end position="20"/>
    </location>
</feature>
<gene>
    <name evidence="2" type="ORF">FHS89_001670</name>
</gene>
<dbReference type="PANTHER" id="PTHR36302:SF1">
    <property type="entry name" value="COPPER CHAPERONE PCU(A)C"/>
    <property type="match status" value="1"/>
</dbReference>
<dbReference type="RefSeq" id="WP_221229323.1">
    <property type="nucleotide sequence ID" value="NZ_JACIJS010000004.1"/>
</dbReference>
<dbReference type="Gene3D" id="2.60.40.1890">
    <property type="entry name" value="PCu(A)C copper chaperone"/>
    <property type="match status" value="1"/>
</dbReference>
<keyword evidence="3" id="KW-1185">Reference proteome</keyword>
<dbReference type="Pfam" id="PF04314">
    <property type="entry name" value="PCuAC"/>
    <property type="match status" value="1"/>
</dbReference>
<organism evidence="2 3">
    <name type="scientific">Rubricella aquisinus</name>
    <dbReference type="NCBI Taxonomy" id="2028108"/>
    <lineage>
        <taxon>Bacteria</taxon>
        <taxon>Pseudomonadati</taxon>
        <taxon>Pseudomonadota</taxon>
        <taxon>Alphaproteobacteria</taxon>
        <taxon>Rhodobacterales</taxon>
        <taxon>Paracoccaceae</taxon>
        <taxon>Rubricella</taxon>
    </lineage>
</organism>
<dbReference type="InterPro" id="IPR036182">
    <property type="entry name" value="PCuAC_sf"/>
</dbReference>
<name>A0A840WKN3_9RHOB</name>
<dbReference type="InterPro" id="IPR058248">
    <property type="entry name" value="Lxx211020-like"/>
</dbReference>
<reference evidence="2 3" key="1">
    <citation type="submission" date="2020-08" db="EMBL/GenBank/DDBJ databases">
        <title>Genomic Encyclopedia of Type Strains, Phase IV (KMG-IV): sequencing the most valuable type-strain genomes for metagenomic binning, comparative biology and taxonomic classification.</title>
        <authorList>
            <person name="Goeker M."/>
        </authorList>
    </citation>
    <scope>NUCLEOTIDE SEQUENCE [LARGE SCALE GENOMIC DNA]</scope>
    <source>
        <strain evidence="2 3">DSM 103377</strain>
    </source>
</reference>
<dbReference type="SUPFAM" id="SSF110087">
    <property type="entry name" value="DR1885-like metal-binding protein"/>
    <property type="match status" value="1"/>
</dbReference>
<feature type="chain" id="PRO_5032988144" description="Copper chaperone PCu(A)C" evidence="1">
    <location>
        <begin position="21"/>
        <end position="156"/>
    </location>
</feature>
<keyword evidence="1" id="KW-0732">Signal</keyword>